<evidence type="ECO:0000256" key="4">
    <source>
        <dbReference type="ARBA" id="ARBA00023125"/>
    </source>
</evidence>
<dbReference type="PANTHER" id="PTHR14339">
    <property type="entry name" value="VASCULIN"/>
    <property type="match status" value="1"/>
</dbReference>
<dbReference type="EMBL" id="AFYH01186665">
    <property type="status" value="NOT_ANNOTATED_CDS"/>
    <property type="molecule type" value="Genomic_DNA"/>
</dbReference>
<keyword evidence="6" id="KW-0804">Transcription</keyword>
<evidence type="ECO:0000256" key="2">
    <source>
        <dbReference type="ARBA" id="ARBA00010099"/>
    </source>
</evidence>
<dbReference type="Ensembl" id="ENSLACT00000001948.1">
    <property type="protein sequence ID" value="ENSLACP00000001934.1"/>
    <property type="gene ID" value="ENSLACG00000001727.1"/>
</dbReference>
<dbReference type="GO" id="GO:0003677">
    <property type="term" value="F:DNA binding"/>
    <property type="evidence" value="ECO:0007669"/>
    <property type="project" value="UniProtKB-KW"/>
</dbReference>
<organism evidence="12 13">
    <name type="scientific">Latimeria chalumnae</name>
    <name type="common">Coelacanth</name>
    <dbReference type="NCBI Taxonomy" id="7897"/>
    <lineage>
        <taxon>Eukaryota</taxon>
        <taxon>Metazoa</taxon>
        <taxon>Chordata</taxon>
        <taxon>Craniata</taxon>
        <taxon>Vertebrata</taxon>
        <taxon>Euteleostomi</taxon>
        <taxon>Coelacanthiformes</taxon>
        <taxon>Coelacanthidae</taxon>
        <taxon>Latimeria</taxon>
    </lineage>
</organism>
<evidence type="ECO:0000256" key="1">
    <source>
        <dbReference type="ARBA" id="ARBA00004123"/>
    </source>
</evidence>
<dbReference type="EMBL" id="AFYH01186664">
    <property type="status" value="NOT_ANNOTATED_CDS"/>
    <property type="molecule type" value="Genomic_DNA"/>
</dbReference>
<keyword evidence="13" id="KW-1185">Reference proteome</keyword>
<dbReference type="EMBL" id="AFYH01186660">
    <property type="status" value="NOT_ANNOTATED_CDS"/>
    <property type="molecule type" value="Genomic_DNA"/>
</dbReference>
<keyword evidence="4" id="KW-0238">DNA-binding</keyword>
<evidence type="ECO:0000256" key="11">
    <source>
        <dbReference type="SAM" id="MobiDB-lite"/>
    </source>
</evidence>
<feature type="compositionally biased region" description="Acidic residues" evidence="11">
    <location>
        <begin position="479"/>
        <end position="496"/>
    </location>
</feature>
<dbReference type="FunCoup" id="H2ZX13">
    <property type="interactions" value="3567"/>
</dbReference>
<dbReference type="STRING" id="7897.ENSLACP00000001934"/>
<dbReference type="OMA" id="WREDSEN"/>
<comment type="function">
    <text evidence="8">Functions as a GC-rich promoter-specific transactivating transcription factor.</text>
</comment>
<name>H2ZX13_LATCH</name>
<keyword evidence="3" id="KW-0805">Transcription regulation</keyword>
<dbReference type="Proteomes" id="UP000008672">
    <property type="component" value="Unassembled WGS sequence"/>
</dbReference>
<evidence type="ECO:0000313" key="13">
    <source>
        <dbReference type="Proteomes" id="UP000008672"/>
    </source>
</evidence>
<gene>
    <name evidence="12" type="primary">GPBP1</name>
</gene>
<comment type="similarity">
    <text evidence="2">Belongs to the vasculin family.</text>
</comment>
<evidence type="ECO:0000256" key="6">
    <source>
        <dbReference type="ARBA" id="ARBA00023163"/>
    </source>
</evidence>
<reference evidence="12" key="3">
    <citation type="submission" date="2025-09" db="UniProtKB">
        <authorList>
            <consortium name="Ensembl"/>
        </authorList>
    </citation>
    <scope>IDENTIFICATION</scope>
</reference>
<accession>H2ZX13</accession>
<dbReference type="EMBL" id="AFYH01186661">
    <property type="status" value="NOT_ANNOTATED_CDS"/>
    <property type="molecule type" value="Genomic_DNA"/>
</dbReference>
<dbReference type="EMBL" id="AFYH01186662">
    <property type="status" value="NOT_ANNOTATED_CDS"/>
    <property type="molecule type" value="Genomic_DNA"/>
</dbReference>
<dbReference type="Bgee" id="ENSLACG00000001727">
    <property type="expression patterns" value="Expressed in chordate pharynx and 6 other cell types or tissues"/>
</dbReference>
<dbReference type="eggNOG" id="ENOG502QR5W">
    <property type="taxonomic scope" value="Eukaryota"/>
</dbReference>
<dbReference type="HOGENOM" id="CLU_045487_0_0_1"/>
<protein>
    <recommendedName>
        <fullName evidence="9">Vasculin</fullName>
    </recommendedName>
    <alternativeName>
        <fullName evidence="10">GC-rich promoter-binding protein 1</fullName>
    </alternativeName>
</protein>
<dbReference type="GO" id="GO:0003723">
    <property type="term" value="F:RNA binding"/>
    <property type="evidence" value="ECO:0007669"/>
    <property type="project" value="InterPro"/>
</dbReference>
<evidence type="ECO:0000256" key="7">
    <source>
        <dbReference type="ARBA" id="ARBA00023242"/>
    </source>
</evidence>
<dbReference type="AlphaFoldDB" id="H2ZX13"/>
<proteinExistence type="inferred from homology"/>
<feature type="compositionally biased region" description="Polar residues" evidence="11">
    <location>
        <begin position="76"/>
        <end position="86"/>
    </location>
</feature>
<evidence type="ECO:0000256" key="5">
    <source>
        <dbReference type="ARBA" id="ARBA00023159"/>
    </source>
</evidence>
<feature type="region of interest" description="Disordered" evidence="11">
    <location>
        <begin position="473"/>
        <end position="496"/>
    </location>
</feature>
<evidence type="ECO:0000256" key="9">
    <source>
        <dbReference type="ARBA" id="ARBA00039412"/>
    </source>
</evidence>
<evidence type="ECO:0000256" key="3">
    <source>
        <dbReference type="ARBA" id="ARBA00023015"/>
    </source>
</evidence>
<dbReference type="GO" id="GO:0045893">
    <property type="term" value="P:positive regulation of DNA-templated transcription"/>
    <property type="evidence" value="ECO:0007669"/>
    <property type="project" value="InterPro"/>
</dbReference>
<dbReference type="InParanoid" id="H2ZX13"/>
<sequence>MAQHDFAPAWLNFPTPPSSTKSSLNLEKHPENFARPENRYDVNRRRHNSSDGFDSGIGRPGRGNFGRKEKIGWRTQGRNVAENVNQRGGYHGGNNRPRSGTFHGGKSQVLHENNLPDGENGKKEEREQPKQFEAEDFFQPSLNPQSEKEPSQSKSVATGVWVAMLATEFFTLCTKFLSRFPPAEHPLNPKSRTPKMLVIKKANKEDSAVSGFQAVGSPHSQPVKNGTGPSVYKGLVPKPAGPATKPGLGFLSVVTGVLGNSVRHEQKYFENIYTGFVSLGQNFKERMFSVSQNNRSNSSSPVDKLSQPRVMKLTRMCTDKKSEFLKALKQDKIEEGHKVSNHDQACKEDETLNLQNCDLSHQERDVNRNFDENKVPRENGNALMISKQIIHSSTFPQMDILSSSLEAEHRLLKEMGWQEDSENDETCAPITEDEMREFQVISEQLQKNGFRKNGPLKNGLTCDFKFAPWKNSTFKSTVDSDDTETSSSDTSDDDDV</sequence>
<feature type="region of interest" description="Disordered" evidence="11">
    <location>
        <begin position="1"/>
        <end position="129"/>
    </location>
</feature>
<comment type="subcellular location">
    <subcellularLocation>
        <location evidence="1">Nucleus</location>
    </subcellularLocation>
</comment>
<dbReference type="GeneTree" id="ENSGT00420000029753"/>
<dbReference type="GO" id="GO:0005634">
    <property type="term" value="C:nucleus"/>
    <property type="evidence" value="ECO:0007669"/>
    <property type="project" value="UniProtKB-SubCell"/>
</dbReference>
<reference evidence="13" key="1">
    <citation type="submission" date="2011-08" db="EMBL/GenBank/DDBJ databases">
        <title>The draft genome of Latimeria chalumnae.</title>
        <authorList>
            <person name="Di Palma F."/>
            <person name="Alfoldi J."/>
            <person name="Johnson J."/>
            <person name="Berlin A."/>
            <person name="Gnerre S."/>
            <person name="Jaffe D."/>
            <person name="MacCallum I."/>
            <person name="Young S."/>
            <person name="Walker B.J."/>
            <person name="Lander E."/>
            <person name="Lindblad-Toh K."/>
        </authorList>
    </citation>
    <scope>NUCLEOTIDE SEQUENCE [LARGE SCALE GENOMIC DNA]</scope>
    <source>
        <strain evidence="13">Wild caught</strain>
    </source>
</reference>
<evidence type="ECO:0000313" key="12">
    <source>
        <dbReference type="Ensembl" id="ENSLACP00000001934.1"/>
    </source>
</evidence>
<reference evidence="12" key="2">
    <citation type="submission" date="2025-08" db="UniProtKB">
        <authorList>
            <consortium name="Ensembl"/>
        </authorList>
    </citation>
    <scope>IDENTIFICATION</scope>
</reference>
<dbReference type="PANTHER" id="PTHR14339:SF11">
    <property type="entry name" value="VASCULIN"/>
    <property type="match status" value="1"/>
</dbReference>
<dbReference type="InterPro" id="IPR028128">
    <property type="entry name" value="Vasculin_fam"/>
</dbReference>
<keyword evidence="5" id="KW-0010">Activator</keyword>
<feature type="compositionally biased region" description="Basic and acidic residues" evidence="11">
    <location>
        <begin position="119"/>
        <end position="129"/>
    </location>
</feature>
<evidence type="ECO:0000256" key="10">
    <source>
        <dbReference type="ARBA" id="ARBA00041530"/>
    </source>
</evidence>
<evidence type="ECO:0000256" key="8">
    <source>
        <dbReference type="ARBA" id="ARBA00037303"/>
    </source>
</evidence>
<dbReference type="GO" id="GO:0006351">
    <property type="term" value="P:DNA-templated transcription"/>
    <property type="evidence" value="ECO:0007669"/>
    <property type="project" value="InterPro"/>
</dbReference>
<feature type="compositionally biased region" description="Basic and acidic residues" evidence="11">
    <location>
        <begin position="26"/>
        <end position="43"/>
    </location>
</feature>
<keyword evidence="7" id="KW-0539">Nucleus</keyword>
<dbReference type="EMBL" id="AFYH01186663">
    <property type="status" value="NOT_ANNOTATED_CDS"/>
    <property type="molecule type" value="Genomic_DNA"/>
</dbReference>
<dbReference type="Pfam" id="PF15337">
    <property type="entry name" value="Vasculin"/>
    <property type="match status" value="1"/>
</dbReference>